<evidence type="ECO:0000256" key="9">
    <source>
        <dbReference type="ARBA" id="ARBA00023015"/>
    </source>
</evidence>
<evidence type="ECO:0000256" key="2">
    <source>
        <dbReference type="ARBA" id="ARBA00007738"/>
    </source>
</evidence>
<comment type="similarity">
    <text evidence="2 12">Belongs to the histone deacetylase family. HD type 2 subfamily.</text>
</comment>
<evidence type="ECO:0000256" key="16">
    <source>
        <dbReference type="SAM" id="Coils"/>
    </source>
</evidence>
<proteinExistence type="inferred from homology"/>
<evidence type="ECO:0000256" key="10">
    <source>
        <dbReference type="ARBA" id="ARBA00023163"/>
    </source>
</evidence>
<evidence type="ECO:0000259" key="18">
    <source>
        <dbReference type="Pfam" id="PF00850"/>
    </source>
</evidence>
<dbReference type="InterPro" id="IPR023801">
    <property type="entry name" value="His_deacetylse_dom"/>
</dbReference>
<feature type="coiled-coil region" evidence="16">
    <location>
        <begin position="60"/>
        <end position="112"/>
    </location>
</feature>
<dbReference type="InterPro" id="IPR024643">
    <property type="entry name" value="Hist_deacetylase_Gln_rich_N"/>
</dbReference>
<dbReference type="InterPro" id="IPR023696">
    <property type="entry name" value="Ureohydrolase_dom_sf"/>
</dbReference>
<evidence type="ECO:0000256" key="17">
    <source>
        <dbReference type="SAM" id="MobiDB-lite"/>
    </source>
</evidence>
<dbReference type="PANTHER" id="PTHR45364:SF13">
    <property type="entry name" value="HISTONE DEACETYLASE"/>
    <property type="match status" value="1"/>
</dbReference>
<dbReference type="Gene3D" id="3.40.800.20">
    <property type="entry name" value="Histone deacetylase domain"/>
    <property type="match status" value="1"/>
</dbReference>
<dbReference type="InterPro" id="IPR000286">
    <property type="entry name" value="HDACs"/>
</dbReference>
<evidence type="ECO:0000256" key="11">
    <source>
        <dbReference type="ARBA" id="ARBA00023242"/>
    </source>
</evidence>
<protein>
    <recommendedName>
        <fullName evidence="3 12">Histone deacetylase</fullName>
        <ecNumber evidence="3 12">3.5.1.98</ecNumber>
    </recommendedName>
</protein>
<feature type="compositionally biased region" description="Low complexity" evidence="17">
    <location>
        <begin position="523"/>
        <end position="541"/>
    </location>
</feature>
<keyword evidence="9 12" id="KW-0805">Transcription regulation</keyword>
<comment type="catalytic activity">
    <reaction evidence="12">
        <text>N(6)-acetyl-L-lysyl-[histone] + H2O = L-lysyl-[histone] + acetate</text>
        <dbReference type="Rhea" id="RHEA:58196"/>
        <dbReference type="Rhea" id="RHEA-COMP:9845"/>
        <dbReference type="Rhea" id="RHEA-COMP:11338"/>
        <dbReference type="ChEBI" id="CHEBI:15377"/>
        <dbReference type="ChEBI" id="CHEBI:29969"/>
        <dbReference type="ChEBI" id="CHEBI:30089"/>
        <dbReference type="ChEBI" id="CHEBI:61930"/>
        <dbReference type="EC" id="3.5.1.98"/>
    </reaction>
</comment>
<feature type="binding site" evidence="14">
    <location>
        <position position="569"/>
    </location>
    <ligand>
        <name>Zn(2+)</name>
        <dbReference type="ChEBI" id="CHEBI:29105"/>
    </ligand>
</feature>
<dbReference type="PANTHER" id="PTHR45364">
    <property type="entry name" value="HISTONE DEACETYLASE 9-RELATED"/>
    <property type="match status" value="1"/>
</dbReference>
<dbReference type="InterPro" id="IPR037138">
    <property type="entry name" value="His_deacetylse_dom_sf"/>
</dbReference>
<comment type="subcellular location">
    <subcellularLocation>
        <location evidence="1 12">Nucleus</location>
    </subcellularLocation>
</comment>
<dbReference type="FunFam" id="3.40.800.20:FF:000002">
    <property type="entry name" value="Histone deacetylase"/>
    <property type="match status" value="1"/>
</dbReference>
<dbReference type="CDD" id="cd10162">
    <property type="entry name" value="ClassIIa_HDAC4_Gln-rich-N"/>
    <property type="match status" value="1"/>
</dbReference>
<keyword evidence="11" id="KW-0539">Nucleus</keyword>
<feature type="region of interest" description="Disordered" evidence="17">
    <location>
        <begin position="183"/>
        <end position="263"/>
    </location>
</feature>
<dbReference type="GO" id="GO:0000122">
    <property type="term" value="P:negative regulation of transcription by RNA polymerase II"/>
    <property type="evidence" value="ECO:0007669"/>
    <property type="project" value="InterPro"/>
</dbReference>
<dbReference type="Proteomes" id="UP000472270">
    <property type="component" value="Unassembled WGS sequence"/>
</dbReference>
<feature type="site" description="Contributes to catalysis" evidence="15">
    <location>
        <position position="864"/>
    </location>
</feature>
<evidence type="ECO:0000256" key="14">
    <source>
        <dbReference type="PIRSR" id="PIRSR037911-2"/>
    </source>
</evidence>
<evidence type="ECO:0000259" key="19">
    <source>
        <dbReference type="Pfam" id="PF12203"/>
    </source>
</evidence>
<dbReference type="Ensembl" id="ENSSRHT00000062285.1">
    <property type="protein sequence ID" value="ENSSRHP00000060602.1"/>
    <property type="gene ID" value="ENSSRHG00000027787.1"/>
</dbReference>
<feature type="region of interest" description="Disordered" evidence="17">
    <location>
        <begin position="519"/>
        <end position="542"/>
    </location>
</feature>
<evidence type="ECO:0000256" key="6">
    <source>
        <dbReference type="ARBA" id="ARBA00022801"/>
    </source>
</evidence>
<name>A0A673K2A4_9TELE</name>
<feature type="binding site" evidence="14">
    <location>
        <position position="561"/>
    </location>
    <ligand>
        <name>Zn(2+)</name>
        <dbReference type="ChEBI" id="CHEBI:29105"/>
    </ligand>
</feature>
<keyword evidence="16" id="KW-0175">Coiled coil</keyword>
<dbReference type="Pfam" id="PF12203">
    <property type="entry name" value="HDAC4_Gln"/>
    <property type="match status" value="1"/>
</dbReference>
<keyword evidence="21" id="KW-1185">Reference proteome</keyword>
<dbReference type="GO" id="GO:0046872">
    <property type="term" value="F:metal ion binding"/>
    <property type="evidence" value="ECO:0007669"/>
    <property type="project" value="UniProtKB-KW"/>
</dbReference>
<evidence type="ECO:0000313" key="20">
    <source>
        <dbReference type="Ensembl" id="ENSSRHP00000060602.1"/>
    </source>
</evidence>
<evidence type="ECO:0000256" key="13">
    <source>
        <dbReference type="PIRSR" id="PIRSR037911-1"/>
    </source>
</evidence>
<evidence type="ECO:0000256" key="5">
    <source>
        <dbReference type="ARBA" id="ARBA00022723"/>
    </source>
</evidence>
<evidence type="ECO:0000256" key="4">
    <source>
        <dbReference type="ARBA" id="ARBA00022491"/>
    </source>
</evidence>
<gene>
    <name evidence="20" type="primary">LOC107750828</name>
</gene>
<evidence type="ECO:0000256" key="15">
    <source>
        <dbReference type="PIRSR" id="PIRSR037911-3"/>
    </source>
</evidence>
<evidence type="ECO:0000256" key="8">
    <source>
        <dbReference type="ARBA" id="ARBA00022853"/>
    </source>
</evidence>
<feature type="active site" evidence="13">
    <location>
        <position position="691"/>
    </location>
</feature>
<dbReference type="InterPro" id="IPR046949">
    <property type="entry name" value="HDAC4/5/7/9"/>
</dbReference>
<dbReference type="SUPFAM" id="SSF52768">
    <property type="entry name" value="Arginase/deacetylase"/>
    <property type="match status" value="1"/>
</dbReference>
<accession>A0A673K2A4</accession>
<keyword evidence="10 12" id="KW-0804">Transcription</keyword>
<feature type="binding site" evidence="14">
    <location>
        <position position="639"/>
    </location>
    <ligand>
        <name>Zn(2+)</name>
        <dbReference type="ChEBI" id="CHEBI:29105"/>
    </ligand>
</feature>
<dbReference type="Pfam" id="PF00850">
    <property type="entry name" value="Hist_deacetyl"/>
    <property type="match status" value="1"/>
</dbReference>
<keyword evidence="6 12" id="KW-0378">Hydrolase</keyword>
<feature type="compositionally biased region" description="Basic and acidic residues" evidence="17">
    <location>
        <begin position="210"/>
        <end position="225"/>
    </location>
</feature>
<evidence type="ECO:0000256" key="7">
    <source>
        <dbReference type="ARBA" id="ARBA00022833"/>
    </source>
</evidence>
<feature type="compositionally biased region" description="Low complexity" evidence="17">
    <location>
        <begin position="238"/>
        <end position="260"/>
    </location>
</feature>
<keyword evidence="8 12" id="KW-0156">Chromatin regulator</keyword>
<dbReference type="PRINTS" id="PR01270">
    <property type="entry name" value="HDASUPER"/>
</dbReference>
<evidence type="ECO:0000313" key="21">
    <source>
        <dbReference type="Proteomes" id="UP000472270"/>
    </source>
</evidence>
<keyword evidence="4 12" id="KW-0678">Repressor</keyword>
<feature type="region of interest" description="Disordered" evidence="17">
    <location>
        <begin position="431"/>
        <end position="456"/>
    </location>
</feature>
<dbReference type="AlphaFoldDB" id="A0A673K2A4"/>
<feature type="domain" description="Histone deacetylase glutamine rich N-terminal" evidence="19">
    <location>
        <begin position="39"/>
        <end position="113"/>
    </location>
</feature>
<comment type="function">
    <text evidence="12">Responsible for the deacetylation of lysine residues on the N-terminal part of the core histones (H2A, H2B, H3 and H4). Histone deacetylation gives a tag for epigenetic repression and plays an important role in transcriptional regulation, cell cycle progression and developmental events.</text>
</comment>
<evidence type="ECO:0000256" key="12">
    <source>
        <dbReference type="PIRNR" id="PIRNR037911"/>
    </source>
</evidence>
<dbReference type="EC" id="3.5.1.98" evidence="3 12"/>
<organism evidence="20 21">
    <name type="scientific">Sinocyclocheilus rhinocerous</name>
    <dbReference type="NCBI Taxonomy" id="307959"/>
    <lineage>
        <taxon>Eukaryota</taxon>
        <taxon>Metazoa</taxon>
        <taxon>Chordata</taxon>
        <taxon>Craniata</taxon>
        <taxon>Vertebrata</taxon>
        <taxon>Euteleostomi</taxon>
        <taxon>Actinopterygii</taxon>
        <taxon>Neopterygii</taxon>
        <taxon>Teleostei</taxon>
        <taxon>Ostariophysi</taxon>
        <taxon>Cypriniformes</taxon>
        <taxon>Cyprinidae</taxon>
        <taxon>Cyprininae</taxon>
        <taxon>Sinocyclocheilus</taxon>
    </lineage>
</organism>
<feature type="domain" description="Histone deacetylase" evidence="18">
    <location>
        <begin position="569"/>
        <end position="880"/>
    </location>
</feature>
<feature type="compositionally biased region" description="Basic and acidic residues" evidence="17">
    <location>
        <begin position="185"/>
        <end position="196"/>
    </location>
</feature>
<keyword evidence="5 14" id="KW-0479">Metal-binding</keyword>
<sequence>MTSQSHSVELSSALPVRVPPASIPMDLRVEQMQTLDSSRREQQEMLALKHKQQLQRQILIAEFQRKHEQLSRQHEAQLQEHMKQELLEHQRKMEQELEKQQREQKIQLLKNKERGQESAVASTEVKMRLQEFVLNKKKALAQRSLNHCISNNPRYWKTQHSSLDQSSPPQTAVSTYNPLAMGVYDSKDDFPLRKTASEPNLKLRSRLKQKVSERRSSPLLRRKDSPISTLKKRSLDMADSACSSAPGSGPSSPNNSSHGNLCENSISVTESSHRPAGQDGSVSQLSLYTSPSLPNITLGLPATATNVSSTQPDSECLSVTGLPISTPFLVASHLPSFLGNSDAANSHNALLQHMVLLEQSAPPSPLAAGVGAGSLQQLRQHRTLGRTQSAPLPQSGQALQQLVVQQQHQQFLEKHKQHFQQLHINKMLSKPCDRQHQSHPEETEEELREQQDATQTETLSMSLLIKQEPPDLTEEQRQEEQELLFKQQALLLEQQRIHQLRNYQASMEEAGASVSFPGHRPLSRAQSSPASASIISSQEQPSKPHFTTGLVYDSLMQKHQCMCGNTNTHPEHAGRIQSIWSRLQETGLRNQCECIRGRKATLEELQTVHSEAHVMLYGTNPLRQKLDSSVISMFVRLPCGGIGVDSDTVWNEVHSSSAARLAVGSVVELVFKVASGELKNGFAVVRPPGHHAEESTPMGFCYFNSVAIAAKLLQQRLDVGKILIVDWDVHHGNGTQQAFYDDPRVLYVSLHRYDDGNFFPGSGAPEEVGSGPGVGFNVNVAFTGGLDPPMCDAEYLAAFRTVVMPIASEFAPDLVLVSAGFDAVEGHPPPLGGYKLTSRCLGHLTKQLMGLAGGRVVLALEGGHDLRAICDASEACVSALLGIELEPLSADVLKQRPNENAVSSIEKVLENHSQYWRCVQRVAPSAGLSLLEAQRGDSEENETVTAMASLSVAALEKRTEDEPMEEEPPM</sequence>
<evidence type="ECO:0000256" key="1">
    <source>
        <dbReference type="ARBA" id="ARBA00004123"/>
    </source>
</evidence>
<feature type="binding site" evidence="14">
    <location>
        <position position="563"/>
    </location>
    <ligand>
        <name>Zn(2+)</name>
        <dbReference type="ChEBI" id="CHEBI:29105"/>
    </ligand>
</feature>
<keyword evidence="7 14" id="KW-0862">Zinc</keyword>
<feature type="compositionally biased region" description="Basic and acidic residues" evidence="17">
    <location>
        <begin position="431"/>
        <end position="441"/>
    </location>
</feature>
<evidence type="ECO:0000256" key="3">
    <source>
        <dbReference type="ARBA" id="ARBA00012111"/>
    </source>
</evidence>
<dbReference type="Gene3D" id="6.10.250.1550">
    <property type="match status" value="1"/>
</dbReference>
<reference evidence="20" key="2">
    <citation type="submission" date="2025-09" db="UniProtKB">
        <authorList>
            <consortium name="Ensembl"/>
        </authorList>
    </citation>
    <scope>IDENTIFICATION</scope>
</reference>
<reference evidence="20" key="1">
    <citation type="submission" date="2025-08" db="UniProtKB">
        <authorList>
            <consortium name="Ensembl"/>
        </authorList>
    </citation>
    <scope>IDENTIFICATION</scope>
</reference>
<dbReference type="GO" id="GO:0005634">
    <property type="term" value="C:nucleus"/>
    <property type="evidence" value="ECO:0007669"/>
    <property type="project" value="UniProtKB-SubCell"/>
</dbReference>
<dbReference type="PIRSF" id="PIRSF037911">
    <property type="entry name" value="HDAC_II_euk"/>
    <property type="match status" value="1"/>
</dbReference>
<dbReference type="GO" id="GO:0141221">
    <property type="term" value="F:histone deacetylase activity, hydrolytic mechanism"/>
    <property type="evidence" value="ECO:0007669"/>
    <property type="project" value="UniProtKB-EC"/>
</dbReference>